<dbReference type="InterPro" id="IPR036259">
    <property type="entry name" value="MFS_trans_sf"/>
</dbReference>
<accession>A0A6A6ZGH1</accession>
<evidence type="ECO:0000256" key="5">
    <source>
        <dbReference type="ARBA" id="ARBA00023136"/>
    </source>
</evidence>
<dbReference type="GO" id="GO:0016020">
    <property type="term" value="C:membrane"/>
    <property type="evidence" value="ECO:0007669"/>
    <property type="project" value="UniProtKB-SubCell"/>
</dbReference>
<feature type="transmembrane region" description="Helical" evidence="7">
    <location>
        <begin position="393"/>
        <end position="418"/>
    </location>
</feature>
<keyword evidence="9" id="KW-1185">Reference proteome</keyword>
<sequence>MSVLLPHRQEHSSSSSEKSPPQSPSIPSPSIPASDLTTLRRTRDSIPLTVWAAALMGMFERFAFYGASAPFQNYMQNSINDPFRPGALGMGQAKATIINYAFITFGFLTPVPMAVVADKWTGRYKAILGSFALELLGMLVLFLTALPPALRGGAGGGGLAVAMVLIGIGAGGVKTTVSPFVADQYVETELRIETLKSGERVIVDRTLTVQYIYNMWYWMINIGSLGGLATTLLEKYVGFWAAYLLSFLALWVSVFILVVWRTKFVHEPARGNIMPQAFSACICACKSGFQMDSAKPGPQLANYGRTVSWDDKFIDDLKRALLACRVSLGLPIFWLCWGQAFNNLISQAAQMQTYGIPNDLFKTLNPIACIVFGPVVQNWLYPFLQRHHIPFRPIARLAAGFLFMALSLALATGIQQLIYETGPCYHQPLDCPAGKGGRIPNHVNVFLQTPVYVAMAFAELLALTTSYEYAYSKAPARMKSCVQAVSVFMAGVGSALGMAISPVAEDPNMVIVYGSLTGVMALNAGIFWGAFRKLDKIDENLNDAVLQGDRSATPSSGHDEKVEA</sequence>
<evidence type="ECO:0000256" key="7">
    <source>
        <dbReference type="SAM" id="Phobius"/>
    </source>
</evidence>
<proteinExistence type="inferred from homology"/>
<keyword evidence="3 7" id="KW-0812">Transmembrane</keyword>
<comment type="subcellular location">
    <subcellularLocation>
        <location evidence="1">Membrane</location>
        <topology evidence="1">Multi-pass membrane protein</topology>
    </subcellularLocation>
</comment>
<feature type="transmembrane region" description="Helical" evidence="7">
    <location>
        <begin position="97"/>
        <end position="117"/>
    </location>
</feature>
<feature type="compositionally biased region" description="Pro residues" evidence="6">
    <location>
        <begin position="21"/>
        <end position="30"/>
    </location>
</feature>
<dbReference type="SUPFAM" id="SSF103473">
    <property type="entry name" value="MFS general substrate transporter"/>
    <property type="match status" value="1"/>
</dbReference>
<dbReference type="InterPro" id="IPR000109">
    <property type="entry name" value="POT_fam"/>
</dbReference>
<dbReference type="Pfam" id="PF00854">
    <property type="entry name" value="PTR2"/>
    <property type="match status" value="1"/>
</dbReference>
<feature type="transmembrane region" description="Helical" evidence="7">
    <location>
        <begin position="482"/>
        <end position="504"/>
    </location>
</feature>
<dbReference type="Proteomes" id="UP000799424">
    <property type="component" value="Unassembled WGS sequence"/>
</dbReference>
<dbReference type="PANTHER" id="PTHR11654">
    <property type="entry name" value="OLIGOPEPTIDE TRANSPORTER-RELATED"/>
    <property type="match status" value="1"/>
</dbReference>
<feature type="transmembrane region" description="Helical" evidence="7">
    <location>
        <begin position="126"/>
        <end position="146"/>
    </location>
</feature>
<feature type="transmembrane region" description="Helical" evidence="7">
    <location>
        <begin position="320"/>
        <end position="340"/>
    </location>
</feature>
<evidence type="ECO:0000256" key="3">
    <source>
        <dbReference type="ARBA" id="ARBA00022692"/>
    </source>
</evidence>
<feature type="transmembrane region" description="Helical" evidence="7">
    <location>
        <begin position="360"/>
        <end position="381"/>
    </location>
</feature>
<dbReference type="OrthoDB" id="8904098at2759"/>
<feature type="transmembrane region" description="Helical" evidence="7">
    <location>
        <begin position="510"/>
        <end position="531"/>
    </location>
</feature>
<dbReference type="AlphaFoldDB" id="A0A6A6ZGH1"/>
<organism evidence="8 9">
    <name type="scientific">Ophiobolus disseminans</name>
    <dbReference type="NCBI Taxonomy" id="1469910"/>
    <lineage>
        <taxon>Eukaryota</taxon>
        <taxon>Fungi</taxon>
        <taxon>Dikarya</taxon>
        <taxon>Ascomycota</taxon>
        <taxon>Pezizomycotina</taxon>
        <taxon>Dothideomycetes</taxon>
        <taxon>Pleosporomycetidae</taxon>
        <taxon>Pleosporales</taxon>
        <taxon>Pleosporineae</taxon>
        <taxon>Phaeosphaeriaceae</taxon>
        <taxon>Ophiobolus</taxon>
    </lineage>
</organism>
<evidence type="ECO:0000313" key="9">
    <source>
        <dbReference type="Proteomes" id="UP000799424"/>
    </source>
</evidence>
<dbReference type="GO" id="GO:0022857">
    <property type="term" value="F:transmembrane transporter activity"/>
    <property type="evidence" value="ECO:0007669"/>
    <property type="project" value="InterPro"/>
</dbReference>
<feature type="transmembrane region" description="Helical" evidence="7">
    <location>
        <begin position="152"/>
        <end position="173"/>
    </location>
</feature>
<feature type="transmembrane region" description="Helical" evidence="7">
    <location>
        <begin position="215"/>
        <end position="233"/>
    </location>
</feature>
<name>A0A6A6ZGH1_9PLEO</name>
<evidence type="ECO:0000256" key="6">
    <source>
        <dbReference type="SAM" id="MobiDB-lite"/>
    </source>
</evidence>
<dbReference type="EMBL" id="MU006243">
    <property type="protein sequence ID" value="KAF2819833.1"/>
    <property type="molecule type" value="Genomic_DNA"/>
</dbReference>
<feature type="transmembrane region" description="Helical" evidence="7">
    <location>
        <begin position="239"/>
        <end position="260"/>
    </location>
</feature>
<evidence type="ECO:0000256" key="1">
    <source>
        <dbReference type="ARBA" id="ARBA00004141"/>
    </source>
</evidence>
<reference evidence="8" key="1">
    <citation type="journal article" date="2020" name="Stud. Mycol.">
        <title>101 Dothideomycetes genomes: a test case for predicting lifestyles and emergence of pathogens.</title>
        <authorList>
            <person name="Haridas S."/>
            <person name="Albert R."/>
            <person name="Binder M."/>
            <person name="Bloem J."/>
            <person name="Labutti K."/>
            <person name="Salamov A."/>
            <person name="Andreopoulos B."/>
            <person name="Baker S."/>
            <person name="Barry K."/>
            <person name="Bills G."/>
            <person name="Bluhm B."/>
            <person name="Cannon C."/>
            <person name="Castanera R."/>
            <person name="Culley D."/>
            <person name="Daum C."/>
            <person name="Ezra D."/>
            <person name="Gonzalez J."/>
            <person name="Henrissat B."/>
            <person name="Kuo A."/>
            <person name="Liang C."/>
            <person name="Lipzen A."/>
            <person name="Lutzoni F."/>
            <person name="Magnuson J."/>
            <person name="Mondo S."/>
            <person name="Nolan M."/>
            <person name="Ohm R."/>
            <person name="Pangilinan J."/>
            <person name="Park H.-J."/>
            <person name="Ramirez L."/>
            <person name="Alfaro M."/>
            <person name="Sun H."/>
            <person name="Tritt A."/>
            <person name="Yoshinaga Y."/>
            <person name="Zwiers L.-H."/>
            <person name="Turgeon B."/>
            <person name="Goodwin S."/>
            <person name="Spatafora J."/>
            <person name="Crous P."/>
            <person name="Grigoriev I."/>
        </authorList>
    </citation>
    <scope>NUCLEOTIDE SEQUENCE</scope>
    <source>
        <strain evidence="8">CBS 113818</strain>
    </source>
</reference>
<evidence type="ECO:0000256" key="4">
    <source>
        <dbReference type="ARBA" id="ARBA00022989"/>
    </source>
</evidence>
<dbReference type="Gene3D" id="1.20.1250.20">
    <property type="entry name" value="MFS general substrate transporter like domains"/>
    <property type="match status" value="1"/>
</dbReference>
<protein>
    <submittedName>
        <fullName evidence="8">Oligopeptide transporter</fullName>
    </submittedName>
</protein>
<keyword evidence="4 7" id="KW-1133">Transmembrane helix</keyword>
<evidence type="ECO:0000313" key="8">
    <source>
        <dbReference type="EMBL" id="KAF2819833.1"/>
    </source>
</evidence>
<keyword evidence="5 7" id="KW-0472">Membrane</keyword>
<gene>
    <name evidence="8" type="ORF">CC86DRAFT_460255</name>
</gene>
<evidence type="ECO:0000256" key="2">
    <source>
        <dbReference type="ARBA" id="ARBA00005982"/>
    </source>
</evidence>
<feature type="region of interest" description="Disordered" evidence="6">
    <location>
        <begin position="1"/>
        <end position="35"/>
    </location>
</feature>
<feature type="transmembrane region" description="Helical" evidence="7">
    <location>
        <begin position="48"/>
        <end position="67"/>
    </location>
</feature>
<comment type="similarity">
    <text evidence="2">Belongs to the major facilitator superfamily. Proton-dependent oligopeptide transporter (POT/PTR) (TC 2.A.17) family.</text>
</comment>